<accession>A0A2S2N753</accession>
<dbReference type="EMBL" id="GGMR01000434">
    <property type="protein sequence ID" value="MBY13053.1"/>
    <property type="molecule type" value="Transcribed_RNA"/>
</dbReference>
<feature type="region of interest" description="Disordered" evidence="1">
    <location>
        <begin position="1"/>
        <end position="124"/>
    </location>
</feature>
<evidence type="ECO:0000313" key="2">
    <source>
        <dbReference type="EMBL" id="MBY13053.1"/>
    </source>
</evidence>
<name>A0A2S2N753_SCHGA</name>
<dbReference type="AlphaFoldDB" id="A0A2S2N753"/>
<proteinExistence type="predicted"/>
<gene>
    <name evidence="2" type="ORF">g.9822</name>
</gene>
<evidence type="ECO:0000256" key="1">
    <source>
        <dbReference type="SAM" id="MobiDB-lite"/>
    </source>
</evidence>
<organism evidence="2">
    <name type="scientific">Schizaphis graminum</name>
    <name type="common">Green bug aphid</name>
    <dbReference type="NCBI Taxonomy" id="13262"/>
    <lineage>
        <taxon>Eukaryota</taxon>
        <taxon>Metazoa</taxon>
        <taxon>Ecdysozoa</taxon>
        <taxon>Arthropoda</taxon>
        <taxon>Hexapoda</taxon>
        <taxon>Insecta</taxon>
        <taxon>Pterygota</taxon>
        <taxon>Neoptera</taxon>
        <taxon>Paraneoptera</taxon>
        <taxon>Hemiptera</taxon>
        <taxon>Sternorrhyncha</taxon>
        <taxon>Aphidomorpha</taxon>
        <taxon>Aphidoidea</taxon>
        <taxon>Aphididae</taxon>
        <taxon>Aphidini</taxon>
        <taxon>Schizaphis</taxon>
    </lineage>
</organism>
<feature type="compositionally biased region" description="Low complexity" evidence="1">
    <location>
        <begin position="95"/>
        <end position="117"/>
    </location>
</feature>
<feature type="compositionally biased region" description="Basic residues" evidence="1">
    <location>
        <begin position="51"/>
        <end position="61"/>
    </location>
</feature>
<evidence type="ECO:0008006" key="3">
    <source>
        <dbReference type="Google" id="ProtNLM"/>
    </source>
</evidence>
<reference evidence="2" key="1">
    <citation type="submission" date="2018-04" db="EMBL/GenBank/DDBJ databases">
        <title>Transcriptome of Schizaphis graminum biotype I.</title>
        <authorList>
            <person name="Scully E.D."/>
            <person name="Geib S.M."/>
            <person name="Palmer N.A."/>
            <person name="Koch K."/>
            <person name="Bradshaw J."/>
            <person name="Heng-Moss T."/>
            <person name="Sarath G."/>
        </authorList>
    </citation>
    <scope>NUCLEOTIDE SEQUENCE</scope>
</reference>
<protein>
    <recommendedName>
        <fullName evidence="3">Serine/Arginine-related protein 53</fullName>
    </recommendedName>
</protein>
<sequence length="257" mass="30324">MSKYSSDSNSRDRTRSYSRYYNQRHRSSSSSSTDSSKYSRKKHSSRSESRYHKKSKRRHRSNSSSDHSSSRHKRSSRSYRRDESRSKRKYRRKSSSTSYESNNSNSSFKNHQSKSSKTLNDNEKNKKLQDDLLVGKSETIIKNDHDANWLQKNVLDIVKRENSIEQINQEGFVFKVFNPSSEHKEEETTDKTKFNVPKINEEVTSTLPTEESTFIICNPERLLNARYKLLTKQERCLNWAKKLFESYNQSERNGGQF</sequence>